<organism evidence="6 7">
    <name type="scientific">Salinicoccus hispanicus</name>
    <dbReference type="NCBI Taxonomy" id="157225"/>
    <lineage>
        <taxon>Bacteria</taxon>
        <taxon>Bacillati</taxon>
        <taxon>Bacillota</taxon>
        <taxon>Bacilli</taxon>
        <taxon>Bacillales</taxon>
        <taxon>Staphylococcaceae</taxon>
        <taxon>Salinicoccus</taxon>
    </lineage>
</organism>
<feature type="transmembrane region" description="Helical" evidence="5">
    <location>
        <begin position="63"/>
        <end position="82"/>
    </location>
</feature>
<evidence type="ECO:0000256" key="2">
    <source>
        <dbReference type="ARBA" id="ARBA00022692"/>
    </source>
</evidence>
<feature type="transmembrane region" description="Helical" evidence="5">
    <location>
        <begin position="40"/>
        <end position="57"/>
    </location>
</feature>
<reference evidence="6 7" key="1">
    <citation type="submission" date="2019-12" db="EMBL/GenBank/DDBJ databases">
        <title>Salinicoccus cyprini sp. nov., isolated from gastro-intestinal tract of mirror carp, Cyprinus carpio var. specularis, collected from Gobind Sagar Reservoir, Himachal Pradesh, India.</title>
        <authorList>
            <person name="Talwar C."/>
            <person name="Singh A.K."/>
            <person name="Lal R."/>
            <person name="Negi R.K."/>
        </authorList>
    </citation>
    <scope>NUCLEOTIDE SEQUENCE [LARGE SCALE GENOMIC DNA]</scope>
    <source>
        <strain evidence="6 7">J-82</strain>
    </source>
</reference>
<dbReference type="PANTHER" id="PTHR43723:SF1">
    <property type="entry name" value="COBALT TRANSPORT PROTEIN CBIQ"/>
    <property type="match status" value="1"/>
</dbReference>
<dbReference type="GO" id="GO:0006824">
    <property type="term" value="P:cobalt ion transport"/>
    <property type="evidence" value="ECO:0007669"/>
    <property type="project" value="TreeGrafter"/>
</dbReference>
<dbReference type="PANTHER" id="PTHR43723">
    <property type="entry name" value="COBALT TRANSPORT PROTEIN CBIQ"/>
    <property type="match status" value="1"/>
</dbReference>
<feature type="transmembrane region" description="Helical" evidence="5">
    <location>
        <begin position="103"/>
        <end position="126"/>
    </location>
</feature>
<gene>
    <name evidence="6" type="ORF">GQ671_01210</name>
</gene>
<dbReference type="Pfam" id="PF02361">
    <property type="entry name" value="CbiQ"/>
    <property type="match status" value="1"/>
</dbReference>
<protein>
    <submittedName>
        <fullName evidence="6">Energy-coupling factor transporter transmembrane protein EcfT</fullName>
    </submittedName>
</protein>
<dbReference type="EMBL" id="WUUK01000001">
    <property type="protein sequence ID" value="MXQ49918.1"/>
    <property type="molecule type" value="Genomic_DNA"/>
</dbReference>
<feature type="transmembrane region" description="Helical" evidence="5">
    <location>
        <begin position="146"/>
        <end position="167"/>
    </location>
</feature>
<dbReference type="OrthoDB" id="92887at2"/>
<dbReference type="Proteomes" id="UP000436284">
    <property type="component" value="Unassembled WGS sequence"/>
</dbReference>
<comment type="caution">
    <text evidence="6">The sequence shown here is derived from an EMBL/GenBank/DDBJ whole genome shotgun (WGS) entry which is preliminary data.</text>
</comment>
<dbReference type="AlphaFoldDB" id="A0A6N8TVH2"/>
<keyword evidence="3 5" id="KW-1133">Transmembrane helix</keyword>
<dbReference type="InterPro" id="IPR052770">
    <property type="entry name" value="Cobalt_transport_CbiQ"/>
</dbReference>
<dbReference type="CDD" id="cd16914">
    <property type="entry name" value="EcfT"/>
    <property type="match status" value="1"/>
</dbReference>
<proteinExistence type="predicted"/>
<dbReference type="RefSeq" id="WP_160651493.1">
    <property type="nucleotide sequence ID" value="NZ_JBHRWU010000001.1"/>
</dbReference>
<evidence type="ECO:0000256" key="1">
    <source>
        <dbReference type="ARBA" id="ARBA00004141"/>
    </source>
</evidence>
<feature type="transmembrane region" description="Helical" evidence="5">
    <location>
        <begin position="15"/>
        <end position="33"/>
    </location>
</feature>
<sequence length="263" mass="30008">MLEAIRHYSTPADQVNPLTKILIAVGLFLTVIFIHDPNHLFHLSILMLILLALLSGVKIRYLALFTVTILFFGMISSLYMIFYGEGTTTLLRFGIVHITEESAVRGLHIMMRGVVLSFFGALIVFTTRLTDVFYSMMQQGRLKPKFAYAFMAAIRMVPIIAGEYMTLRRARKVRRPLIHRKYISGYKGFSTTIITLLSQSIRRAYRLGIAMESKGFDDGARTYYHRTSFSVLDIIFIIVIILTVISASELGQWYSPFPTRDAR</sequence>
<feature type="transmembrane region" description="Helical" evidence="5">
    <location>
        <begin position="231"/>
        <end position="254"/>
    </location>
</feature>
<evidence type="ECO:0000256" key="4">
    <source>
        <dbReference type="ARBA" id="ARBA00023136"/>
    </source>
</evidence>
<name>A0A6N8TVH2_9STAP</name>
<evidence type="ECO:0000313" key="6">
    <source>
        <dbReference type="EMBL" id="MXQ49918.1"/>
    </source>
</evidence>
<dbReference type="GO" id="GO:0043190">
    <property type="term" value="C:ATP-binding cassette (ABC) transporter complex"/>
    <property type="evidence" value="ECO:0007669"/>
    <property type="project" value="TreeGrafter"/>
</dbReference>
<keyword evidence="2 5" id="KW-0812">Transmembrane</keyword>
<accession>A0A6N8TVH2</accession>
<dbReference type="InterPro" id="IPR003339">
    <property type="entry name" value="ABC/ECF_trnsptr_transmembrane"/>
</dbReference>
<evidence type="ECO:0000256" key="3">
    <source>
        <dbReference type="ARBA" id="ARBA00022989"/>
    </source>
</evidence>
<keyword evidence="4 5" id="KW-0472">Membrane</keyword>
<evidence type="ECO:0000256" key="5">
    <source>
        <dbReference type="SAM" id="Phobius"/>
    </source>
</evidence>
<keyword evidence="7" id="KW-1185">Reference proteome</keyword>
<comment type="subcellular location">
    <subcellularLocation>
        <location evidence="1">Membrane</location>
        <topology evidence="1">Multi-pass membrane protein</topology>
    </subcellularLocation>
</comment>
<evidence type="ECO:0000313" key="7">
    <source>
        <dbReference type="Proteomes" id="UP000436284"/>
    </source>
</evidence>